<accession>A0A7W6HUX1</accession>
<dbReference type="GeneID" id="93103335"/>
<dbReference type="Proteomes" id="UP000546007">
    <property type="component" value="Unassembled WGS sequence"/>
</dbReference>
<protein>
    <submittedName>
        <fullName evidence="1">Uncharacterized protein</fullName>
    </submittedName>
</protein>
<keyword evidence="2" id="KW-1185">Reference proteome</keyword>
<organism evidence="1 2">
    <name type="scientific">Butyricimonas faecihominis</name>
    <dbReference type="NCBI Taxonomy" id="1472416"/>
    <lineage>
        <taxon>Bacteria</taxon>
        <taxon>Pseudomonadati</taxon>
        <taxon>Bacteroidota</taxon>
        <taxon>Bacteroidia</taxon>
        <taxon>Bacteroidales</taxon>
        <taxon>Odoribacteraceae</taxon>
        <taxon>Butyricimonas</taxon>
    </lineage>
</organism>
<comment type="caution">
    <text evidence="1">The sequence shown here is derived from an EMBL/GenBank/DDBJ whole genome shotgun (WGS) entry which is preliminary data.</text>
</comment>
<sequence length="114" mass="13187">MLVKFSSKDTATLCKGLNKLVNYNTSKPLSRFSDIPQYMRQKATQIMAELKQDGMTKLEIDTLKILLTATKEFGGLFYDVALFQKIQNLMYQCEYNQCKPNFKTREGEDIIFIP</sequence>
<dbReference type="EMBL" id="JACIES010000002">
    <property type="protein sequence ID" value="MBB4025450.1"/>
    <property type="molecule type" value="Genomic_DNA"/>
</dbReference>
<dbReference type="OrthoDB" id="4762412at2"/>
<proteinExistence type="predicted"/>
<gene>
    <name evidence="1" type="ORF">GGR14_001222</name>
</gene>
<name>A0A7W6HUX1_9BACT</name>
<evidence type="ECO:0000313" key="1">
    <source>
        <dbReference type="EMBL" id="MBB4025450.1"/>
    </source>
</evidence>
<dbReference type="RefSeq" id="WP_124316950.1">
    <property type="nucleotide sequence ID" value="NZ_AP028155.1"/>
</dbReference>
<reference evidence="1 2" key="1">
    <citation type="submission" date="2020-08" db="EMBL/GenBank/DDBJ databases">
        <title>Genomic Encyclopedia of Type Strains, Phase IV (KMG-IV): sequencing the most valuable type-strain genomes for metagenomic binning, comparative biology and taxonomic classification.</title>
        <authorList>
            <person name="Goeker M."/>
        </authorList>
    </citation>
    <scope>NUCLEOTIDE SEQUENCE [LARGE SCALE GENOMIC DNA]</scope>
    <source>
        <strain evidence="1 2">DSM 105721</strain>
    </source>
</reference>
<dbReference type="AlphaFoldDB" id="A0A7W6HUX1"/>
<evidence type="ECO:0000313" key="2">
    <source>
        <dbReference type="Proteomes" id="UP000546007"/>
    </source>
</evidence>